<evidence type="ECO:0000256" key="1">
    <source>
        <dbReference type="ARBA" id="ARBA00004141"/>
    </source>
</evidence>
<dbReference type="OrthoDB" id="3934549at2759"/>
<evidence type="ECO:0000259" key="7">
    <source>
        <dbReference type="Pfam" id="PF20684"/>
    </source>
</evidence>
<dbReference type="PANTHER" id="PTHR33048">
    <property type="entry name" value="PTH11-LIKE INTEGRAL MEMBRANE PROTEIN (AFU_ORTHOLOGUE AFUA_5G11245)"/>
    <property type="match status" value="1"/>
</dbReference>
<evidence type="ECO:0000313" key="8">
    <source>
        <dbReference type="EMBL" id="OCL14332.1"/>
    </source>
</evidence>
<keyword evidence="3 6" id="KW-1133">Transmembrane helix</keyword>
<keyword evidence="2 6" id="KW-0812">Transmembrane</keyword>
<comment type="similarity">
    <text evidence="5">Belongs to the SAT4 family.</text>
</comment>
<feature type="non-terminal residue" evidence="8">
    <location>
        <position position="1"/>
    </location>
</feature>
<evidence type="ECO:0000256" key="5">
    <source>
        <dbReference type="ARBA" id="ARBA00038359"/>
    </source>
</evidence>
<feature type="transmembrane region" description="Helical" evidence="6">
    <location>
        <begin position="89"/>
        <end position="111"/>
    </location>
</feature>
<protein>
    <recommendedName>
        <fullName evidence="7">Rhodopsin domain-containing protein</fullName>
    </recommendedName>
</protein>
<name>A0A8E2FBV7_9PEZI</name>
<evidence type="ECO:0000256" key="2">
    <source>
        <dbReference type="ARBA" id="ARBA00022692"/>
    </source>
</evidence>
<keyword evidence="9" id="KW-1185">Reference proteome</keyword>
<feature type="non-terminal residue" evidence="8">
    <location>
        <position position="253"/>
    </location>
</feature>
<dbReference type="Pfam" id="PF20684">
    <property type="entry name" value="Fung_rhodopsin"/>
    <property type="match status" value="1"/>
</dbReference>
<proteinExistence type="inferred from homology"/>
<feature type="transmembrane region" description="Helical" evidence="6">
    <location>
        <begin position="171"/>
        <end position="192"/>
    </location>
</feature>
<evidence type="ECO:0000256" key="6">
    <source>
        <dbReference type="SAM" id="Phobius"/>
    </source>
</evidence>
<feature type="transmembrane region" description="Helical" evidence="6">
    <location>
        <begin position="204"/>
        <end position="226"/>
    </location>
</feature>
<dbReference type="PANTHER" id="PTHR33048:SF129">
    <property type="entry name" value="INTEGRAL MEMBRANE PROTEIN-RELATED"/>
    <property type="match status" value="1"/>
</dbReference>
<evidence type="ECO:0000256" key="4">
    <source>
        <dbReference type="ARBA" id="ARBA00023136"/>
    </source>
</evidence>
<comment type="subcellular location">
    <subcellularLocation>
        <location evidence="1">Membrane</location>
        <topology evidence="1">Multi-pass membrane protein</topology>
    </subcellularLocation>
</comment>
<feature type="domain" description="Rhodopsin" evidence="7">
    <location>
        <begin position="29"/>
        <end position="253"/>
    </location>
</feature>
<evidence type="ECO:0000256" key="3">
    <source>
        <dbReference type="ARBA" id="ARBA00022989"/>
    </source>
</evidence>
<sequence length="253" mass="27950">PGPDVDHAPKLLGVTGTLYVVALLLWGTRIHSRLRPIPRLGWDDHIITLGIMVALIGWGFFIVSIAHGVGRHNFYVDPTDQAIAQHWLFASQVPWAIAMMLTKISIACMLLRIKRSKAWLAFLYAMIAIQIASGIASIVFQLLQCIPLRALWDPSVSGARCTKAESAYASIYANAAISIITDLIFALLPITFIRKMQRPLRDKIVLSALMGLGIFATITSIVKLTLVKHYGSTGDSLWDTVDLSMWSVLEEQV</sequence>
<dbReference type="InterPro" id="IPR052337">
    <property type="entry name" value="SAT4-like"/>
</dbReference>
<dbReference type="Proteomes" id="UP000250140">
    <property type="component" value="Unassembled WGS sequence"/>
</dbReference>
<dbReference type="InterPro" id="IPR049326">
    <property type="entry name" value="Rhodopsin_dom_fungi"/>
</dbReference>
<gene>
    <name evidence="8" type="ORF">AOQ84DRAFT_264172</name>
</gene>
<accession>A0A8E2FBV7</accession>
<feature type="transmembrane region" description="Helical" evidence="6">
    <location>
        <begin position="118"/>
        <end position="143"/>
    </location>
</feature>
<evidence type="ECO:0000313" key="9">
    <source>
        <dbReference type="Proteomes" id="UP000250140"/>
    </source>
</evidence>
<organism evidence="8 9">
    <name type="scientific">Glonium stellatum</name>
    <dbReference type="NCBI Taxonomy" id="574774"/>
    <lineage>
        <taxon>Eukaryota</taxon>
        <taxon>Fungi</taxon>
        <taxon>Dikarya</taxon>
        <taxon>Ascomycota</taxon>
        <taxon>Pezizomycotina</taxon>
        <taxon>Dothideomycetes</taxon>
        <taxon>Pleosporomycetidae</taxon>
        <taxon>Gloniales</taxon>
        <taxon>Gloniaceae</taxon>
        <taxon>Glonium</taxon>
    </lineage>
</organism>
<feature type="transmembrane region" description="Helical" evidence="6">
    <location>
        <begin position="49"/>
        <end position="69"/>
    </location>
</feature>
<dbReference type="EMBL" id="KV748585">
    <property type="protein sequence ID" value="OCL14332.1"/>
    <property type="molecule type" value="Genomic_DNA"/>
</dbReference>
<dbReference type="AlphaFoldDB" id="A0A8E2FBV7"/>
<reference evidence="8 9" key="1">
    <citation type="journal article" date="2016" name="Nat. Commun.">
        <title>Ectomycorrhizal ecology is imprinted in the genome of the dominant symbiotic fungus Cenococcum geophilum.</title>
        <authorList>
            <consortium name="DOE Joint Genome Institute"/>
            <person name="Peter M."/>
            <person name="Kohler A."/>
            <person name="Ohm R.A."/>
            <person name="Kuo A."/>
            <person name="Krutzmann J."/>
            <person name="Morin E."/>
            <person name="Arend M."/>
            <person name="Barry K.W."/>
            <person name="Binder M."/>
            <person name="Choi C."/>
            <person name="Clum A."/>
            <person name="Copeland A."/>
            <person name="Grisel N."/>
            <person name="Haridas S."/>
            <person name="Kipfer T."/>
            <person name="LaButti K."/>
            <person name="Lindquist E."/>
            <person name="Lipzen A."/>
            <person name="Maire R."/>
            <person name="Meier B."/>
            <person name="Mihaltcheva S."/>
            <person name="Molinier V."/>
            <person name="Murat C."/>
            <person name="Poggeler S."/>
            <person name="Quandt C.A."/>
            <person name="Sperisen C."/>
            <person name="Tritt A."/>
            <person name="Tisserant E."/>
            <person name="Crous P.W."/>
            <person name="Henrissat B."/>
            <person name="Nehls U."/>
            <person name="Egli S."/>
            <person name="Spatafora J.W."/>
            <person name="Grigoriev I.V."/>
            <person name="Martin F.M."/>
        </authorList>
    </citation>
    <scope>NUCLEOTIDE SEQUENCE [LARGE SCALE GENOMIC DNA]</scope>
    <source>
        <strain evidence="8 9">CBS 207.34</strain>
    </source>
</reference>
<dbReference type="GO" id="GO:0016020">
    <property type="term" value="C:membrane"/>
    <property type="evidence" value="ECO:0007669"/>
    <property type="project" value="UniProtKB-SubCell"/>
</dbReference>
<keyword evidence="4 6" id="KW-0472">Membrane</keyword>
<feature type="transmembrane region" description="Helical" evidence="6">
    <location>
        <begin position="12"/>
        <end position="28"/>
    </location>
</feature>